<evidence type="ECO:0000256" key="4">
    <source>
        <dbReference type="ARBA" id="ARBA00023315"/>
    </source>
</evidence>
<dbReference type="SUPFAM" id="SSF53901">
    <property type="entry name" value="Thiolase-like"/>
    <property type="match status" value="2"/>
</dbReference>
<protein>
    <recommendedName>
        <fullName evidence="5">Probable acetyl-CoA acetyltransferase</fullName>
        <ecNumber evidence="2">2.3.1.9</ecNumber>
    </recommendedName>
</protein>
<name>A0ABU3WWJ7_9NOCA</name>
<dbReference type="PIRSF" id="PIRSF000429">
    <property type="entry name" value="Ac-CoA_Ac_transf"/>
    <property type="match status" value="1"/>
</dbReference>
<dbReference type="InterPro" id="IPR020610">
    <property type="entry name" value="Thiolase_AS"/>
</dbReference>
<keyword evidence="10" id="KW-1185">Reference proteome</keyword>
<dbReference type="InterPro" id="IPR020617">
    <property type="entry name" value="Thiolase_C"/>
</dbReference>
<sequence length="398" mass="41881">MTRAALVAPVRTPAGRFGGALRDVSAVSLATTVVKEAVARSGIDPDLIEEVALGQSYASSEAPCIGRWAALDAGLPISVAGIQTDRRCGTGLQALVTAAMMVQTGVANVVVAGGVESMSNIEHYTTGARWGTRAGGLNLYDRLDRGRERSQPEWRFGRISGMIETAENVATRCGITREDSDALAAESHRRAHEAWEAGRFDDEVVPVEIVDRKGNTTVVSRDEGVRPDSTAESLGKLRTVTPHGVVTAGNASQQNDAAAAVLVVAEDKLDEYGLEPIGFLEGWTAVGCDPATMGLGPVAATRKLFDRTGLGFDDFDLIELNEAFACQVLGVLKEWGWDDRDRLNVNGSGISLGHPIGATGVRMATTALHELQRRGGGRALVTMCIGGGQGMAASITIA</sequence>
<dbReference type="Pfam" id="PF02803">
    <property type="entry name" value="Thiolase_C"/>
    <property type="match status" value="1"/>
</dbReference>
<dbReference type="InterPro" id="IPR016039">
    <property type="entry name" value="Thiolase-like"/>
</dbReference>
<evidence type="ECO:0000313" key="9">
    <source>
        <dbReference type="EMBL" id="MDV2478376.1"/>
    </source>
</evidence>
<dbReference type="EC" id="2.3.1.9" evidence="2"/>
<proteinExistence type="inferred from homology"/>
<accession>A0ABU3WWJ7</accession>
<dbReference type="InterPro" id="IPR020616">
    <property type="entry name" value="Thiolase_N"/>
</dbReference>
<dbReference type="Pfam" id="PF00108">
    <property type="entry name" value="Thiolase_N"/>
    <property type="match status" value="1"/>
</dbReference>
<feature type="domain" description="Thiolase C-terminal" evidence="8">
    <location>
        <begin position="275"/>
        <end position="395"/>
    </location>
</feature>
<evidence type="ECO:0000256" key="2">
    <source>
        <dbReference type="ARBA" id="ARBA00012705"/>
    </source>
</evidence>
<dbReference type="NCBIfam" id="NF004853">
    <property type="entry name" value="PRK06205.1"/>
    <property type="match status" value="1"/>
</dbReference>
<reference evidence="9 10" key="1">
    <citation type="submission" date="2019-10" db="EMBL/GenBank/DDBJ databases">
        <title>Draft Genome Assembly of Rhodococcus zopfii DSM44189.</title>
        <authorList>
            <person name="Sutton J.M."/>
            <person name="Akob D.M."/>
            <person name="Bushman T.J."/>
        </authorList>
    </citation>
    <scope>NUCLEOTIDE SEQUENCE [LARGE SCALE GENOMIC DNA]</scope>
    <source>
        <strain evidence="9 10">DSM 44189</strain>
    </source>
</reference>
<dbReference type="Gene3D" id="3.40.47.10">
    <property type="match status" value="2"/>
</dbReference>
<evidence type="ECO:0000259" key="7">
    <source>
        <dbReference type="Pfam" id="PF00108"/>
    </source>
</evidence>
<dbReference type="PANTHER" id="PTHR18919:SF107">
    <property type="entry name" value="ACETYL-COA ACETYLTRANSFERASE, CYTOSOLIC"/>
    <property type="match status" value="1"/>
</dbReference>
<dbReference type="NCBIfam" id="TIGR01930">
    <property type="entry name" value="AcCoA-C-Actrans"/>
    <property type="match status" value="1"/>
</dbReference>
<evidence type="ECO:0000313" key="10">
    <source>
        <dbReference type="Proteomes" id="UP001275440"/>
    </source>
</evidence>
<dbReference type="PANTHER" id="PTHR18919">
    <property type="entry name" value="ACETYL-COA C-ACYLTRANSFERASE"/>
    <property type="match status" value="1"/>
</dbReference>
<dbReference type="Proteomes" id="UP001275440">
    <property type="component" value="Unassembled WGS sequence"/>
</dbReference>
<dbReference type="CDD" id="cd00751">
    <property type="entry name" value="thiolase"/>
    <property type="match status" value="1"/>
</dbReference>
<gene>
    <name evidence="9" type="ORF">F8M49_28540</name>
</gene>
<dbReference type="PROSITE" id="PS00099">
    <property type="entry name" value="THIOLASE_3"/>
    <property type="match status" value="1"/>
</dbReference>
<keyword evidence="3 6" id="KW-0808">Transferase</keyword>
<dbReference type="EMBL" id="WBMO01000005">
    <property type="protein sequence ID" value="MDV2478376.1"/>
    <property type="molecule type" value="Genomic_DNA"/>
</dbReference>
<dbReference type="GO" id="GO:0003988">
    <property type="term" value="F:acetyl-CoA C-acyltransferase activity"/>
    <property type="evidence" value="ECO:0007669"/>
    <property type="project" value="UniProtKB-EC"/>
</dbReference>
<evidence type="ECO:0000256" key="3">
    <source>
        <dbReference type="ARBA" id="ARBA00022679"/>
    </source>
</evidence>
<comment type="similarity">
    <text evidence="1 6">Belongs to the thiolase-like superfamily. Thiolase family.</text>
</comment>
<organism evidence="9 10">
    <name type="scientific">Rhodococcus zopfii</name>
    <dbReference type="NCBI Taxonomy" id="43772"/>
    <lineage>
        <taxon>Bacteria</taxon>
        <taxon>Bacillati</taxon>
        <taxon>Actinomycetota</taxon>
        <taxon>Actinomycetes</taxon>
        <taxon>Mycobacteriales</taxon>
        <taxon>Nocardiaceae</taxon>
        <taxon>Rhodococcus</taxon>
    </lineage>
</organism>
<comment type="caution">
    <text evidence="9">The sequence shown here is derived from an EMBL/GenBank/DDBJ whole genome shotgun (WGS) entry which is preliminary data.</text>
</comment>
<evidence type="ECO:0000256" key="1">
    <source>
        <dbReference type="ARBA" id="ARBA00010982"/>
    </source>
</evidence>
<evidence type="ECO:0000256" key="5">
    <source>
        <dbReference type="ARBA" id="ARBA00040529"/>
    </source>
</evidence>
<keyword evidence="4 6" id="KW-0012">Acyltransferase</keyword>
<evidence type="ECO:0000259" key="8">
    <source>
        <dbReference type="Pfam" id="PF02803"/>
    </source>
</evidence>
<feature type="domain" description="Thiolase N-terminal" evidence="7">
    <location>
        <begin position="6"/>
        <end position="267"/>
    </location>
</feature>
<dbReference type="InterPro" id="IPR002155">
    <property type="entry name" value="Thiolase"/>
</dbReference>
<evidence type="ECO:0000256" key="6">
    <source>
        <dbReference type="RuleBase" id="RU003557"/>
    </source>
</evidence>